<comment type="similarity">
    <text evidence="1">Belongs to the NAD(P)-dependent epimerase/dehydratase family.</text>
</comment>
<evidence type="ECO:0000313" key="4">
    <source>
        <dbReference type="Proteomes" id="UP000615455"/>
    </source>
</evidence>
<dbReference type="InterPro" id="IPR036291">
    <property type="entry name" value="NAD(P)-bd_dom_sf"/>
</dbReference>
<sequence length="291" mass="33063">MWNILVTGSTGFVGANLVRELVEQPNTNVSIIIRKSSDIWRIKDIMHKFHKIFNSDLDDTKHVEEAFVEINPDYVYHVATYGGFPGQVDTQQTIKSNLIATMTLIDLSVKYDVKQFINTGSSSEYGIKDAPMKESDYCEPVNFYGITKLAATNYCSMIGRQQTNLKTCTLRLFSPYGDYEDDSRLYPSIKSSLMKNESPRLSRPYSVRDFIPISNVINIYLEILKVNYQSGDIINVGSGKQSNIEDFYYQIAKELDKENIIPIWGEATSRANEPKSWVADISKLKSLISID</sequence>
<dbReference type="PANTHER" id="PTHR43000">
    <property type="entry name" value="DTDP-D-GLUCOSE 4,6-DEHYDRATASE-RELATED"/>
    <property type="match status" value="1"/>
</dbReference>
<dbReference type="Pfam" id="PF01370">
    <property type="entry name" value="Epimerase"/>
    <property type="match status" value="1"/>
</dbReference>
<protein>
    <submittedName>
        <fullName evidence="3">CDP-abequose synthase</fullName>
    </submittedName>
</protein>
<keyword evidence="4" id="KW-1185">Reference proteome</keyword>
<evidence type="ECO:0000259" key="2">
    <source>
        <dbReference type="Pfam" id="PF01370"/>
    </source>
</evidence>
<name>A0ABQ2BS07_9BACL</name>
<evidence type="ECO:0000313" key="3">
    <source>
        <dbReference type="EMBL" id="GGI46220.1"/>
    </source>
</evidence>
<accession>A0ABQ2BS07</accession>
<dbReference type="Proteomes" id="UP000615455">
    <property type="component" value="Unassembled WGS sequence"/>
</dbReference>
<dbReference type="SUPFAM" id="SSF51735">
    <property type="entry name" value="NAD(P)-binding Rossmann-fold domains"/>
    <property type="match status" value="1"/>
</dbReference>
<gene>
    <name evidence="3" type="ORF">GCM10008018_16030</name>
</gene>
<dbReference type="EMBL" id="BMHE01000005">
    <property type="protein sequence ID" value="GGI46220.1"/>
    <property type="molecule type" value="Genomic_DNA"/>
</dbReference>
<dbReference type="InterPro" id="IPR001509">
    <property type="entry name" value="Epimerase_deHydtase"/>
</dbReference>
<dbReference type="Gene3D" id="3.40.50.720">
    <property type="entry name" value="NAD(P)-binding Rossmann-like Domain"/>
    <property type="match status" value="1"/>
</dbReference>
<feature type="domain" description="NAD-dependent epimerase/dehydratase" evidence="2">
    <location>
        <begin position="4"/>
        <end position="237"/>
    </location>
</feature>
<evidence type="ECO:0000256" key="1">
    <source>
        <dbReference type="ARBA" id="ARBA00007637"/>
    </source>
</evidence>
<reference evidence="4" key="1">
    <citation type="journal article" date="2019" name="Int. J. Syst. Evol. Microbiol.">
        <title>The Global Catalogue of Microorganisms (GCM) 10K type strain sequencing project: providing services to taxonomists for standard genome sequencing and annotation.</title>
        <authorList>
            <consortium name="The Broad Institute Genomics Platform"/>
            <consortium name="The Broad Institute Genome Sequencing Center for Infectious Disease"/>
            <person name="Wu L."/>
            <person name="Ma J."/>
        </authorList>
    </citation>
    <scope>NUCLEOTIDE SEQUENCE [LARGE SCALE GENOMIC DNA]</scope>
    <source>
        <strain evidence="4">CGMCC 1.15043</strain>
    </source>
</reference>
<comment type="caution">
    <text evidence="3">The sequence shown here is derived from an EMBL/GenBank/DDBJ whole genome shotgun (WGS) entry which is preliminary data.</text>
</comment>
<dbReference type="RefSeq" id="WP_189010049.1">
    <property type="nucleotide sequence ID" value="NZ_BMHE01000005.1"/>
</dbReference>
<proteinExistence type="inferred from homology"/>
<organism evidence="3 4">
    <name type="scientific">Paenibacillus marchantiophytorum</name>
    <dbReference type="NCBI Taxonomy" id="1619310"/>
    <lineage>
        <taxon>Bacteria</taxon>
        <taxon>Bacillati</taxon>
        <taxon>Bacillota</taxon>
        <taxon>Bacilli</taxon>
        <taxon>Bacillales</taxon>
        <taxon>Paenibacillaceae</taxon>
        <taxon>Paenibacillus</taxon>
    </lineage>
</organism>